<proteinExistence type="predicted"/>
<evidence type="ECO:0000313" key="1">
    <source>
        <dbReference type="EMBL" id="GIH66609.1"/>
    </source>
</evidence>
<name>A0ABQ4GYT0_9ACTN</name>
<protein>
    <submittedName>
        <fullName evidence="1">Uncharacterized protein</fullName>
    </submittedName>
</protein>
<reference evidence="1 2" key="1">
    <citation type="submission" date="2021-01" db="EMBL/GenBank/DDBJ databases">
        <title>Whole genome shotgun sequence of Microbispora siamensis NBRC 104113.</title>
        <authorList>
            <person name="Komaki H."/>
            <person name="Tamura T."/>
        </authorList>
    </citation>
    <scope>NUCLEOTIDE SEQUENCE [LARGE SCALE GENOMIC DNA]</scope>
    <source>
        <strain evidence="1 2">NBRC 104113</strain>
    </source>
</reference>
<evidence type="ECO:0000313" key="2">
    <source>
        <dbReference type="Proteomes" id="UP000660454"/>
    </source>
</evidence>
<gene>
    <name evidence="1" type="ORF">Msi02_74260</name>
</gene>
<keyword evidence="2" id="KW-1185">Reference proteome</keyword>
<sequence>MMTAGDRGEDRAPPLCADPVGLDTYGAPGRTGSAIVRLLKGLEEALGSKK</sequence>
<dbReference type="Proteomes" id="UP000660454">
    <property type="component" value="Unassembled WGS sequence"/>
</dbReference>
<dbReference type="EMBL" id="BOOF01000056">
    <property type="protein sequence ID" value="GIH66609.1"/>
    <property type="molecule type" value="Genomic_DNA"/>
</dbReference>
<organism evidence="1 2">
    <name type="scientific">Microbispora siamensis</name>
    <dbReference type="NCBI Taxonomy" id="564413"/>
    <lineage>
        <taxon>Bacteria</taxon>
        <taxon>Bacillati</taxon>
        <taxon>Actinomycetota</taxon>
        <taxon>Actinomycetes</taxon>
        <taxon>Streptosporangiales</taxon>
        <taxon>Streptosporangiaceae</taxon>
        <taxon>Microbispora</taxon>
    </lineage>
</organism>
<comment type="caution">
    <text evidence="1">The sequence shown here is derived from an EMBL/GenBank/DDBJ whole genome shotgun (WGS) entry which is preliminary data.</text>
</comment>
<accession>A0ABQ4GYT0</accession>